<gene>
    <name evidence="3" type="ORF">SAMN02745164_00790</name>
</gene>
<dbReference type="OrthoDB" id="9801753at2"/>
<dbReference type="NCBIfam" id="TIGR00278">
    <property type="entry name" value="membrane protein insertion efficiency factor YidD"/>
    <property type="match status" value="1"/>
</dbReference>
<dbReference type="RefSeq" id="WP_072863662.1">
    <property type="nucleotide sequence ID" value="NZ_FQUI01000009.1"/>
</dbReference>
<dbReference type="PANTHER" id="PTHR33383">
    <property type="entry name" value="MEMBRANE PROTEIN INSERTION EFFICIENCY FACTOR-RELATED"/>
    <property type="match status" value="1"/>
</dbReference>
<evidence type="ECO:0000313" key="3">
    <source>
        <dbReference type="EMBL" id="SHE61889.1"/>
    </source>
</evidence>
<keyword evidence="4" id="KW-1185">Reference proteome</keyword>
<name>A0A1M4UYZ3_MARH1</name>
<reference evidence="3" key="1">
    <citation type="submission" date="2016-11" db="EMBL/GenBank/DDBJ databases">
        <authorList>
            <person name="Varghese N."/>
            <person name="Submissions S."/>
        </authorList>
    </citation>
    <scope>NUCLEOTIDE SEQUENCE [LARGE SCALE GENOMIC DNA]</scope>
    <source>
        <strain evidence="3">DSM 16785</strain>
    </source>
</reference>
<dbReference type="EMBL" id="FQUI01000009">
    <property type="protein sequence ID" value="SHE61889.1"/>
    <property type="molecule type" value="Genomic_DNA"/>
</dbReference>
<dbReference type="Proteomes" id="UP000184334">
    <property type="component" value="Unassembled WGS sequence"/>
</dbReference>
<organism evidence="3 4">
    <name type="scientific">Marinitoga hydrogenitolerans (strain DSM 16785 / JCM 12826 / AT1271)</name>
    <dbReference type="NCBI Taxonomy" id="1122195"/>
    <lineage>
        <taxon>Bacteria</taxon>
        <taxon>Thermotogati</taxon>
        <taxon>Thermotogota</taxon>
        <taxon>Thermotogae</taxon>
        <taxon>Petrotogales</taxon>
        <taxon>Petrotogaceae</taxon>
        <taxon>Marinitoga</taxon>
    </lineage>
</organism>
<evidence type="ECO:0000256" key="2">
    <source>
        <dbReference type="HAMAP-Rule" id="MF_00386"/>
    </source>
</evidence>
<protein>
    <recommendedName>
        <fullName evidence="2">Putative membrane protein insertion efficiency factor</fullName>
    </recommendedName>
</protein>
<evidence type="ECO:0000256" key="1">
    <source>
        <dbReference type="ARBA" id="ARBA00022475"/>
    </source>
</evidence>
<sequence length="87" mass="10158">MKKIFLGLIQFYKKHISPYKPSKCIYYPTCSTYTYEAIEKFGVLKGLYLGMLRILRCNPFHQGGMDPVPEKFVFITTTKNKQRGVKN</sequence>
<dbReference type="PANTHER" id="PTHR33383:SF1">
    <property type="entry name" value="MEMBRANE PROTEIN INSERTION EFFICIENCY FACTOR-RELATED"/>
    <property type="match status" value="1"/>
</dbReference>
<accession>A0A1M4UYZ3</accession>
<comment type="function">
    <text evidence="2">Could be involved in insertion of integral membrane proteins into the membrane.</text>
</comment>
<dbReference type="InterPro" id="IPR002696">
    <property type="entry name" value="Membr_insert_effic_factor_YidD"/>
</dbReference>
<keyword evidence="1 2" id="KW-1003">Cell membrane</keyword>
<keyword evidence="2" id="KW-0472">Membrane</keyword>
<dbReference type="AlphaFoldDB" id="A0A1M4UYZ3"/>
<dbReference type="GO" id="GO:0005886">
    <property type="term" value="C:plasma membrane"/>
    <property type="evidence" value="ECO:0007669"/>
    <property type="project" value="UniProtKB-SubCell"/>
</dbReference>
<comment type="subcellular location">
    <subcellularLocation>
        <location evidence="2">Cell membrane</location>
        <topology evidence="2">Peripheral membrane protein</topology>
        <orientation evidence="2">Cytoplasmic side</orientation>
    </subcellularLocation>
</comment>
<dbReference type="STRING" id="1122195.SAMN02745164_00790"/>
<comment type="caution">
    <text evidence="3">The sequence shown here is derived from an EMBL/GenBank/DDBJ whole genome shotgun (WGS) entry which is preliminary data.</text>
</comment>
<dbReference type="HAMAP" id="MF_00386">
    <property type="entry name" value="UPF0161_YidD"/>
    <property type="match status" value="1"/>
</dbReference>
<dbReference type="SMART" id="SM01234">
    <property type="entry name" value="Haemolytic"/>
    <property type="match status" value="1"/>
</dbReference>
<proteinExistence type="inferred from homology"/>
<evidence type="ECO:0000313" key="4">
    <source>
        <dbReference type="Proteomes" id="UP000184334"/>
    </source>
</evidence>
<dbReference type="Pfam" id="PF01809">
    <property type="entry name" value="YidD"/>
    <property type="match status" value="1"/>
</dbReference>
<comment type="similarity">
    <text evidence="2">Belongs to the UPF0161 family.</text>
</comment>